<dbReference type="Pfam" id="PF16924">
    <property type="entry name" value="DpaA_N"/>
    <property type="match status" value="1"/>
</dbReference>
<evidence type="ECO:0000313" key="3">
    <source>
        <dbReference type="EMBL" id="SFE56364.1"/>
    </source>
</evidence>
<dbReference type="GO" id="GO:0051287">
    <property type="term" value="F:NAD binding"/>
    <property type="evidence" value="ECO:0007669"/>
    <property type="project" value="InterPro"/>
</dbReference>
<gene>
    <name evidence="3" type="ORF">SAMN05192532_102344</name>
</gene>
<dbReference type="AlphaFoldDB" id="A0A1I2BJI8"/>
<protein>
    <submittedName>
        <fullName evidence="3">Dipicolinate synthase subunit A</fullName>
    </submittedName>
</protein>
<keyword evidence="4" id="KW-1185">Reference proteome</keyword>
<evidence type="ECO:0000313" key="4">
    <source>
        <dbReference type="Proteomes" id="UP000199516"/>
    </source>
</evidence>
<dbReference type="EMBL" id="FONT01000002">
    <property type="protein sequence ID" value="SFE56364.1"/>
    <property type="molecule type" value="Genomic_DNA"/>
</dbReference>
<dbReference type="Proteomes" id="UP000199516">
    <property type="component" value="Unassembled WGS sequence"/>
</dbReference>
<feature type="domain" description="Alanine dehydrogenase/pyridine nucleotide transhydrogenase NAD(H)-binding" evidence="1">
    <location>
        <begin position="149"/>
        <end position="271"/>
    </location>
</feature>
<dbReference type="STRING" id="930128.SAMN05192532_102344"/>
<organism evidence="3 4">
    <name type="scientific">Alteribacillus iranensis</name>
    <dbReference type="NCBI Taxonomy" id="930128"/>
    <lineage>
        <taxon>Bacteria</taxon>
        <taxon>Bacillati</taxon>
        <taxon>Bacillota</taxon>
        <taxon>Bacilli</taxon>
        <taxon>Bacillales</taxon>
        <taxon>Bacillaceae</taxon>
        <taxon>Alteribacillus</taxon>
    </lineage>
</organism>
<dbReference type="SUPFAM" id="SSF51735">
    <property type="entry name" value="NAD(P)-binding Rossmann-fold domains"/>
    <property type="match status" value="1"/>
</dbReference>
<dbReference type="Gene3D" id="3.40.50.720">
    <property type="entry name" value="NAD(P)-binding Rossmann-like Domain"/>
    <property type="match status" value="2"/>
</dbReference>
<evidence type="ECO:0000259" key="2">
    <source>
        <dbReference type="Pfam" id="PF16924"/>
    </source>
</evidence>
<dbReference type="InterPro" id="IPR036291">
    <property type="entry name" value="NAD(P)-bd_dom_sf"/>
</dbReference>
<proteinExistence type="predicted"/>
<dbReference type="InterPro" id="IPR007698">
    <property type="entry name" value="AlaDH/PNT_NAD(H)-bd"/>
</dbReference>
<dbReference type="InterPro" id="IPR014215">
    <property type="entry name" value="Dipicolinic_acid_synth_A"/>
</dbReference>
<dbReference type="OrthoDB" id="8840764at2"/>
<dbReference type="NCBIfam" id="NF006162">
    <property type="entry name" value="PRK08306.1"/>
    <property type="match status" value="1"/>
</dbReference>
<dbReference type="InterPro" id="IPR031629">
    <property type="entry name" value="DpaA_N"/>
</dbReference>
<dbReference type="RefSeq" id="WP_091658768.1">
    <property type="nucleotide sequence ID" value="NZ_FONT01000002.1"/>
</dbReference>
<accession>A0A1I2BJI8</accession>
<reference evidence="3 4" key="1">
    <citation type="submission" date="2016-10" db="EMBL/GenBank/DDBJ databases">
        <authorList>
            <person name="de Groot N.N."/>
        </authorList>
    </citation>
    <scope>NUCLEOTIDE SEQUENCE [LARGE SCALE GENOMIC DNA]</scope>
    <source>
        <strain evidence="3 4">DSM 23995</strain>
    </source>
</reference>
<sequence>MGEQTNFLVMGGDQRYVEVVHQLSQKGIHIYLAGYDHLSFSKPNVQHIDSENADLSKMDAILLPLSGTNADGEVEAEYTDKQWSLTLDMLKNMPKHAVVYTGISNEYLDRITSEADRKLVKLIARDDVAILNSIPTAEATLGIAIQETDITIHGANVLILGFGRTGITLARLFAATGANVSVAVRKEADAARITEMGLLPVRMEDINEEVTNMDICINTVPHEVLNEDVISHMSPSSLIIDIASKPGGTDFKAANEKGIKAIHALGLPGKTAPKSAGEIISSVLLKLLLQK</sequence>
<evidence type="ECO:0000259" key="1">
    <source>
        <dbReference type="Pfam" id="PF01262"/>
    </source>
</evidence>
<dbReference type="Pfam" id="PF01262">
    <property type="entry name" value="AlaDh_PNT_C"/>
    <property type="match status" value="1"/>
</dbReference>
<name>A0A1I2BJI8_9BACI</name>
<dbReference type="NCBIfam" id="TIGR02853">
    <property type="entry name" value="spore_dpaA"/>
    <property type="match status" value="1"/>
</dbReference>
<feature type="domain" description="Dipicolinate synthase subunit A N-terminal" evidence="2">
    <location>
        <begin position="7"/>
        <end position="122"/>
    </location>
</feature>